<feature type="compositionally biased region" description="Low complexity" evidence="1">
    <location>
        <begin position="72"/>
        <end position="95"/>
    </location>
</feature>
<gene>
    <name evidence="2" type="ORF">SDC9_123351</name>
</gene>
<name>A0A645CHD1_9ZZZZ</name>
<organism evidence="2">
    <name type="scientific">bioreactor metagenome</name>
    <dbReference type="NCBI Taxonomy" id="1076179"/>
    <lineage>
        <taxon>unclassified sequences</taxon>
        <taxon>metagenomes</taxon>
        <taxon>ecological metagenomes</taxon>
    </lineage>
</organism>
<dbReference type="AlphaFoldDB" id="A0A645CHD1"/>
<evidence type="ECO:0000256" key="1">
    <source>
        <dbReference type="SAM" id="MobiDB-lite"/>
    </source>
</evidence>
<evidence type="ECO:0000313" key="2">
    <source>
        <dbReference type="EMBL" id="MPM76353.1"/>
    </source>
</evidence>
<protein>
    <submittedName>
        <fullName evidence="2">Uncharacterized protein</fullName>
    </submittedName>
</protein>
<accession>A0A645CHD1</accession>
<feature type="region of interest" description="Disordered" evidence="1">
    <location>
        <begin position="51"/>
        <end position="95"/>
    </location>
</feature>
<comment type="caution">
    <text evidence="2">The sequence shown here is derived from an EMBL/GenBank/DDBJ whole genome shotgun (WGS) entry which is preliminary data.</text>
</comment>
<dbReference type="EMBL" id="VSSQ01027225">
    <property type="protein sequence ID" value="MPM76353.1"/>
    <property type="molecule type" value="Genomic_DNA"/>
</dbReference>
<reference evidence="2" key="1">
    <citation type="submission" date="2019-08" db="EMBL/GenBank/DDBJ databases">
        <authorList>
            <person name="Kucharzyk K."/>
            <person name="Murdoch R.W."/>
            <person name="Higgins S."/>
            <person name="Loffler F."/>
        </authorList>
    </citation>
    <scope>NUCLEOTIDE SEQUENCE</scope>
</reference>
<sequence length="95" mass="9789">MAETSTKVSEILQNSPFFPKLKSTLEQVEEEFVIEPEKRRNANNPIFRAEQREATAIENGSAAAAPGTESVAAGGDAAAAAPSSTATPAADAAGK</sequence>
<proteinExistence type="predicted"/>